<dbReference type="InterPro" id="IPR023058">
    <property type="entry name" value="PPIase_PpiC_CS"/>
</dbReference>
<dbReference type="InterPro" id="IPR027304">
    <property type="entry name" value="Trigger_fact/SurA_dom_sf"/>
</dbReference>
<evidence type="ECO:0000313" key="11">
    <source>
        <dbReference type="Proteomes" id="UP000537862"/>
    </source>
</evidence>
<keyword evidence="5 7" id="KW-0697">Rotamase</keyword>
<accession>A0A849P8J3</accession>
<dbReference type="EMBL" id="JABGBN010000006">
    <property type="protein sequence ID" value="NOL52062.1"/>
    <property type="molecule type" value="Genomic_DNA"/>
</dbReference>
<dbReference type="InterPro" id="IPR000297">
    <property type="entry name" value="PPIase_PpiC"/>
</dbReference>
<evidence type="ECO:0000256" key="7">
    <source>
        <dbReference type="PROSITE-ProRule" id="PRU00278"/>
    </source>
</evidence>
<name>A0A849P8J3_9BURK</name>
<sequence>MKRLFLVAALSATLPAMAQNVATVNGHAITQAELDSTLKALRIENASPEQRKSILDEIISRDVLSQEAVKLGLDKKDDVKANLEAARKDILISSLLQDWSEKNKVTDDDIKKAYDDMVKEQAGKKEFKVSHILVKEEDKAKALLADIKAKKVTFEDAAKKDSIDPGSGKNGGDLGWSNPDMYVPEFAEAVKTGKKGEISEPVKSQYGYHLVRIDDERPVTPPTLDQVKTDLTRSLTQKKMFEFVESLRSKAKIEIIEK</sequence>
<protein>
    <recommendedName>
        <fullName evidence="3">peptidylprolyl isomerase</fullName>
        <ecNumber evidence="3">5.2.1.8</ecNumber>
    </recommendedName>
</protein>
<dbReference type="PANTHER" id="PTHR47245">
    <property type="entry name" value="PEPTIDYLPROLYL ISOMERASE"/>
    <property type="match status" value="1"/>
</dbReference>
<evidence type="ECO:0000259" key="9">
    <source>
        <dbReference type="PROSITE" id="PS50198"/>
    </source>
</evidence>
<dbReference type="SUPFAM" id="SSF54534">
    <property type="entry name" value="FKBP-like"/>
    <property type="match status" value="1"/>
</dbReference>
<keyword evidence="6 7" id="KW-0413">Isomerase</keyword>
<keyword evidence="4 8" id="KW-0732">Signal</keyword>
<gene>
    <name evidence="10" type="ORF">HKX39_07795</name>
</gene>
<dbReference type="PROSITE" id="PS50198">
    <property type="entry name" value="PPIC_PPIASE_2"/>
    <property type="match status" value="1"/>
</dbReference>
<dbReference type="GO" id="GO:0003755">
    <property type="term" value="F:peptidyl-prolyl cis-trans isomerase activity"/>
    <property type="evidence" value="ECO:0007669"/>
    <property type="project" value="UniProtKB-KW"/>
</dbReference>
<proteinExistence type="inferred from homology"/>
<feature type="signal peptide" evidence="8">
    <location>
        <begin position="1"/>
        <end position="18"/>
    </location>
</feature>
<dbReference type="PROSITE" id="PS01096">
    <property type="entry name" value="PPIC_PPIASE_1"/>
    <property type="match status" value="1"/>
</dbReference>
<evidence type="ECO:0000256" key="6">
    <source>
        <dbReference type="ARBA" id="ARBA00023235"/>
    </source>
</evidence>
<dbReference type="SUPFAM" id="SSF109998">
    <property type="entry name" value="Triger factor/SurA peptide-binding domain-like"/>
    <property type="match status" value="1"/>
</dbReference>
<dbReference type="EC" id="5.2.1.8" evidence="3"/>
<evidence type="ECO:0000256" key="1">
    <source>
        <dbReference type="ARBA" id="ARBA00000971"/>
    </source>
</evidence>
<dbReference type="Proteomes" id="UP000537862">
    <property type="component" value="Unassembled WGS sequence"/>
</dbReference>
<dbReference type="RefSeq" id="WP_171680759.1">
    <property type="nucleotide sequence ID" value="NZ_JABGBN010000006.1"/>
</dbReference>
<reference evidence="10 11" key="1">
    <citation type="submission" date="2020-05" db="EMBL/GenBank/DDBJ databases">
        <authorList>
            <person name="Niu N."/>
        </authorList>
    </citation>
    <scope>NUCLEOTIDE SEQUENCE [LARGE SCALE GENOMIC DNA]</scope>
    <source>
        <strain evidence="10 11">3340-03</strain>
    </source>
</reference>
<evidence type="ECO:0000256" key="2">
    <source>
        <dbReference type="ARBA" id="ARBA00007656"/>
    </source>
</evidence>
<comment type="similarity">
    <text evidence="2">Belongs to the PpiC/parvulin rotamase family.</text>
</comment>
<dbReference type="Pfam" id="PF13623">
    <property type="entry name" value="SurA_N_2"/>
    <property type="match status" value="1"/>
</dbReference>
<evidence type="ECO:0000313" key="10">
    <source>
        <dbReference type="EMBL" id="NOL52062.1"/>
    </source>
</evidence>
<evidence type="ECO:0000256" key="3">
    <source>
        <dbReference type="ARBA" id="ARBA00013194"/>
    </source>
</evidence>
<feature type="domain" description="PpiC" evidence="9">
    <location>
        <begin position="124"/>
        <end position="215"/>
    </location>
</feature>
<comment type="catalytic activity">
    <reaction evidence="1">
        <text>[protein]-peptidylproline (omega=180) = [protein]-peptidylproline (omega=0)</text>
        <dbReference type="Rhea" id="RHEA:16237"/>
        <dbReference type="Rhea" id="RHEA-COMP:10747"/>
        <dbReference type="Rhea" id="RHEA-COMP:10748"/>
        <dbReference type="ChEBI" id="CHEBI:83833"/>
        <dbReference type="ChEBI" id="CHEBI:83834"/>
        <dbReference type="EC" id="5.2.1.8"/>
    </reaction>
</comment>
<evidence type="ECO:0000256" key="4">
    <source>
        <dbReference type="ARBA" id="ARBA00022729"/>
    </source>
</evidence>
<dbReference type="Pfam" id="PF00639">
    <property type="entry name" value="Rotamase"/>
    <property type="match status" value="1"/>
</dbReference>
<evidence type="ECO:0000256" key="8">
    <source>
        <dbReference type="SAM" id="SignalP"/>
    </source>
</evidence>
<dbReference type="AlphaFoldDB" id="A0A849P8J3"/>
<dbReference type="InterPro" id="IPR046357">
    <property type="entry name" value="PPIase_dom_sf"/>
</dbReference>
<comment type="caution">
    <text evidence="10">The sequence shown here is derived from an EMBL/GenBank/DDBJ whole genome shotgun (WGS) entry which is preliminary data.</text>
</comment>
<organism evidence="10 11">
    <name type="scientific">Pelistega suis</name>
    <dbReference type="NCBI Taxonomy" id="1631957"/>
    <lineage>
        <taxon>Bacteria</taxon>
        <taxon>Pseudomonadati</taxon>
        <taxon>Pseudomonadota</taxon>
        <taxon>Betaproteobacteria</taxon>
        <taxon>Burkholderiales</taxon>
        <taxon>Alcaligenaceae</taxon>
        <taxon>Pelistega</taxon>
    </lineage>
</organism>
<dbReference type="Gene3D" id="3.10.50.40">
    <property type="match status" value="1"/>
</dbReference>
<dbReference type="PANTHER" id="PTHR47245:SF1">
    <property type="entry name" value="FOLDASE PROTEIN PRSA"/>
    <property type="match status" value="1"/>
</dbReference>
<feature type="chain" id="PRO_5032550919" description="peptidylprolyl isomerase" evidence="8">
    <location>
        <begin position="19"/>
        <end position="258"/>
    </location>
</feature>
<keyword evidence="11" id="KW-1185">Reference proteome</keyword>
<dbReference type="Gene3D" id="1.10.8.1040">
    <property type="match status" value="1"/>
</dbReference>
<dbReference type="InterPro" id="IPR050245">
    <property type="entry name" value="PrsA_foldase"/>
</dbReference>
<evidence type="ECO:0000256" key="5">
    <source>
        <dbReference type="ARBA" id="ARBA00023110"/>
    </source>
</evidence>